<feature type="non-terminal residue" evidence="1">
    <location>
        <position position="1"/>
    </location>
</feature>
<accession>X1F289</accession>
<feature type="non-terminal residue" evidence="1">
    <location>
        <position position="191"/>
    </location>
</feature>
<sequence>GEFRVTLSASDEAGNIATDSIYLELDNIPPDAISIERPCNGDAIRCDLTIFTIHDGETPDEDVESFVLQIRSPQVRYFDAPQQSPGHWNSGGSSSITWDATTVVEETYDFRVVVTDTAGNVFITSPVTVEVDDTPPEITHVDVDIAPPEITGLEKDFSACTRSSVLTLLIQVRNQETGCHLIAYFSAMDDQ</sequence>
<gene>
    <name evidence="1" type="ORF">S03H2_24577</name>
</gene>
<dbReference type="EMBL" id="BARU01013690">
    <property type="protein sequence ID" value="GAH39756.1"/>
    <property type="molecule type" value="Genomic_DNA"/>
</dbReference>
<protein>
    <recommendedName>
        <fullName evidence="2">HYR domain-containing protein</fullName>
    </recommendedName>
</protein>
<dbReference type="Gene3D" id="2.60.40.10">
    <property type="entry name" value="Immunoglobulins"/>
    <property type="match status" value="1"/>
</dbReference>
<dbReference type="AlphaFoldDB" id="X1F289"/>
<proteinExistence type="predicted"/>
<dbReference type="InterPro" id="IPR013783">
    <property type="entry name" value="Ig-like_fold"/>
</dbReference>
<organism evidence="1">
    <name type="scientific">marine sediment metagenome</name>
    <dbReference type="NCBI Taxonomy" id="412755"/>
    <lineage>
        <taxon>unclassified sequences</taxon>
        <taxon>metagenomes</taxon>
        <taxon>ecological metagenomes</taxon>
    </lineage>
</organism>
<name>X1F289_9ZZZZ</name>
<comment type="caution">
    <text evidence="1">The sequence shown here is derived from an EMBL/GenBank/DDBJ whole genome shotgun (WGS) entry which is preliminary data.</text>
</comment>
<evidence type="ECO:0008006" key="2">
    <source>
        <dbReference type="Google" id="ProtNLM"/>
    </source>
</evidence>
<reference evidence="1" key="1">
    <citation type="journal article" date="2014" name="Front. Microbiol.">
        <title>High frequency of phylogenetically diverse reductive dehalogenase-homologous genes in deep subseafloor sedimentary metagenomes.</title>
        <authorList>
            <person name="Kawai M."/>
            <person name="Futagami T."/>
            <person name="Toyoda A."/>
            <person name="Takaki Y."/>
            <person name="Nishi S."/>
            <person name="Hori S."/>
            <person name="Arai W."/>
            <person name="Tsubouchi T."/>
            <person name="Morono Y."/>
            <person name="Uchiyama I."/>
            <person name="Ito T."/>
            <person name="Fujiyama A."/>
            <person name="Inagaki F."/>
            <person name="Takami H."/>
        </authorList>
    </citation>
    <scope>NUCLEOTIDE SEQUENCE</scope>
    <source>
        <strain evidence="1">Expedition CK06-06</strain>
    </source>
</reference>
<evidence type="ECO:0000313" key="1">
    <source>
        <dbReference type="EMBL" id="GAH39756.1"/>
    </source>
</evidence>